<evidence type="ECO:0000313" key="2">
    <source>
        <dbReference type="EMBL" id="MED6175041.1"/>
    </source>
</evidence>
<reference evidence="2 3" key="1">
    <citation type="journal article" date="2023" name="Plants (Basel)">
        <title>Bridging the Gap: Combining Genomics and Transcriptomics Approaches to Understand Stylosanthes scabra, an Orphan Legume from the Brazilian Caatinga.</title>
        <authorList>
            <person name="Ferreira-Neto J.R.C."/>
            <person name="da Silva M.D."/>
            <person name="Binneck E."/>
            <person name="de Melo N.F."/>
            <person name="da Silva R.H."/>
            <person name="de Melo A.L.T.M."/>
            <person name="Pandolfi V."/>
            <person name="Bustamante F.O."/>
            <person name="Brasileiro-Vidal A.C."/>
            <person name="Benko-Iseppon A.M."/>
        </authorList>
    </citation>
    <scope>NUCLEOTIDE SEQUENCE [LARGE SCALE GENOMIC DNA]</scope>
    <source>
        <tissue evidence="2">Leaves</tissue>
    </source>
</reference>
<proteinExistence type="predicted"/>
<keyword evidence="3" id="KW-1185">Reference proteome</keyword>
<name>A0ABU6VP81_9FABA</name>
<gene>
    <name evidence="2" type="ORF">PIB30_074783</name>
</gene>
<protein>
    <submittedName>
        <fullName evidence="2">Uncharacterized protein</fullName>
    </submittedName>
</protein>
<feature type="region of interest" description="Disordered" evidence="1">
    <location>
        <begin position="1"/>
        <end position="25"/>
    </location>
</feature>
<evidence type="ECO:0000313" key="3">
    <source>
        <dbReference type="Proteomes" id="UP001341840"/>
    </source>
</evidence>
<feature type="non-terminal residue" evidence="2">
    <location>
        <position position="1"/>
    </location>
</feature>
<dbReference type="Proteomes" id="UP001341840">
    <property type="component" value="Unassembled WGS sequence"/>
</dbReference>
<organism evidence="2 3">
    <name type="scientific">Stylosanthes scabra</name>
    <dbReference type="NCBI Taxonomy" id="79078"/>
    <lineage>
        <taxon>Eukaryota</taxon>
        <taxon>Viridiplantae</taxon>
        <taxon>Streptophyta</taxon>
        <taxon>Embryophyta</taxon>
        <taxon>Tracheophyta</taxon>
        <taxon>Spermatophyta</taxon>
        <taxon>Magnoliopsida</taxon>
        <taxon>eudicotyledons</taxon>
        <taxon>Gunneridae</taxon>
        <taxon>Pentapetalae</taxon>
        <taxon>rosids</taxon>
        <taxon>fabids</taxon>
        <taxon>Fabales</taxon>
        <taxon>Fabaceae</taxon>
        <taxon>Papilionoideae</taxon>
        <taxon>50 kb inversion clade</taxon>
        <taxon>dalbergioids sensu lato</taxon>
        <taxon>Dalbergieae</taxon>
        <taxon>Pterocarpus clade</taxon>
        <taxon>Stylosanthes</taxon>
    </lineage>
</organism>
<feature type="compositionally biased region" description="Basic residues" evidence="1">
    <location>
        <begin position="49"/>
        <end position="60"/>
    </location>
</feature>
<comment type="caution">
    <text evidence="2">The sequence shown here is derived from an EMBL/GenBank/DDBJ whole genome shotgun (WGS) entry which is preliminary data.</text>
</comment>
<dbReference type="EMBL" id="JASCZI010151972">
    <property type="protein sequence ID" value="MED6175041.1"/>
    <property type="molecule type" value="Genomic_DNA"/>
</dbReference>
<accession>A0ABU6VP81</accession>
<feature type="region of interest" description="Disordered" evidence="1">
    <location>
        <begin position="41"/>
        <end position="60"/>
    </location>
</feature>
<evidence type="ECO:0000256" key="1">
    <source>
        <dbReference type="SAM" id="MobiDB-lite"/>
    </source>
</evidence>
<sequence length="60" mass="6831">RRKRAPPPAQVLGWASKRADADGRSLERRRVDLQDEDLCWVRTPGGNGKRGRGKKRSPKH</sequence>